<sequence length="77" mass="8598">MYSSQYKYMPSDCKRCDYVASRCTEYTHTQGKNRTPPHTSERTLHGALATTPPYACTPADPYAAVPDLIAPVRIALF</sequence>
<evidence type="ECO:0000313" key="2">
    <source>
        <dbReference type="Proteomes" id="UP000014480"/>
    </source>
</evidence>
<dbReference type="EMBL" id="AMCV02000011">
    <property type="protein sequence ID" value="TDZ21903.1"/>
    <property type="molecule type" value="Genomic_DNA"/>
</dbReference>
<dbReference type="AlphaFoldDB" id="A0A484FVI6"/>
<organism evidence="1 2">
    <name type="scientific">Colletotrichum orbiculare (strain 104-T / ATCC 96160 / CBS 514.97 / LARS 414 / MAFF 240422)</name>
    <name type="common">Cucumber anthracnose fungus</name>
    <name type="synonym">Colletotrichum lagenarium</name>
    <dbReference type="NCBI Taxonomy" id="1213857"/>
    <lineage>
        <taxon>Eukaryota</taxon>
        <taxon>Fungi</taxon>
        <taxon>Dikarya</taxon>
        <taxon>Ascomycota</taxon>
        <taxon>Pezizomycotina</taxon>
        <taxon>Sordariomycetes</taxon>
        <taxon>Hypocreomycetidae</taxon>
        <taxon>Glomerellales</taxon>
        <taxon>Glomerellaceae</taxon>
        <taxon>Colletotrichum</taxon>
        <taxon>Colletotrichum orbiculare species complex</taxon>
    </lineage>
</organism>
<evidence type="ECO:0000313" key="1">
    <source>
        <dbReference type="EMBL" id="TDZ21903.1"/>
    </source>
</evidence>
<protein>
    <submittedName>
        <fullName evidence="1">Uncharacterized protein</fullName>
    </submittedName>
</protein>
<reference evidence="2" key="1">
    <citation type="journal article" date="2013" name="New Phytol.">
        <title>Comparative genomic and transcriptomic analyses reveal the hemibiotrophic stage shift of Colletotrichum fungi.</title>
        <authorList>
            <person name="Gan P."/>
            <person name="Ikeda K."/>
            <person name="Irieda H."/>
            <person name="Narusaka M."/>
            <person name="O'Connell R.J."/>
            <person name="Narusaka Y."/>
            <person name="Takano Y."/>
            <person name="Kubo Y."/>
            <person name="Shirasu K."/>
        </authorList>
    </citation>
    <scope>NUCLEOTIDE SEQUENCE [LARGE SCALE GENOMIC DNA]</scope>
    <source>
        <strain evidence="2">104-T / ATCC 96160 / CBS 514.97 / LARS 414 / MAFF 240422</strain>
    </source>
</reference>
<gene>
    <name evidence="1" type="ORF">Cob_v005205</name>
</gene>
<comment type="caution">
    <text evidence="1">The sequence shown here is derived from an EMBL/GenBank/DDBJ whole genome shotgun (WGS) entry which is preliminary data.</text>
</comment>
<reference evidence="2" key="2">
    <citation type="journal article" date="2019" name="Mol. Plant Microbe Interact.">
        <title>Genome sequence resources for four phytopathogenic fungi from the Colletotrichum orbiculare species complex.</title>
        <authorList>
            <person name="Gan P."/>
            <person name="Tsushima A."/>
            <person name="Narusaka M."/>
            <person name="Narusaka Y."/>
            <person name="Takano Y."/>
            <person name="Kubo Y."/>
            <person name="Shirasu K."/>
        </authorList>
    </citation>
    <scope>GENOME REANNOTATION</scope>
    <source>
        <strain evidence="2">104-T / ATCC 96160 / CBS 514.97 / LARS 414 / MAFF 240422</strain>
    </source>
</reference>
<name>A0A484FVI6_COLOR</name>
<accession>A0A484FVI6</accession>
<keyword evidence="2" id="KW-1185">Reference proteome</keyword>
<dbReference type="Proteomes" id="UP000014480">
    <property type="component" value="Unassembled WGS sequence"/>
</dbReference>
<proteinExistence type="predicted"/>